<evidence type="ECO:0000259" key="16">
    <source>
        <dbReference type="PROSITE" id="PS51233"/>
    </source>
</evidence>
<dbReference type="PANTHER" id="PTHR13802">
    <property type="entry name" value="MUCIN 4-RELATED"/>
    <property type="match status" value="1"/>
</dbReference>
<keyword evidence="10" id="KW-0325">Glycoprotein</keyword>
<dbReference type="InterPro" id="IPR036364">
    <property type="entry name" value="SEA_dom_sf"/>
</dbReference>
<dbReference type="InterPro" id="IPR000152">
    <property type="entry name" value="EGF-type_Asp/Asn_hydroxyl_site"/>
</dbReference>
<feature type="domain" description="EGF-like" evidence="14">
    <location>
        <begin position="1226"/>
        <end position="1270"/>
    </location>
</feature>
<accession>A0A7I8W292</accession>
<evidence type="ECO:0000256" key="7">
    <source>
        <dbReference type="ARBA" id="ARBA00023136"/>
    </source>
</evidence>
<dbReference type="SUPFAM" id="SSF57196">
    <property type="entry name" value="EGF/Laminin"/>
    <property type="match status" value="5"/>
</dbReference>
<keyword evidence="6 12" id="KW-1133">Transmembrane helix</keyword>
<feature type="disulfide bond" evidence="11">
    <location>
        <begin position="1109"/>
        <end position="1126"/>
    </location>
</feature>
<dbReference type="InterPro" id="IPR005533">
    <property type="entry name" value="AMOP_dom"/>
</dbReference>
<feature type="chain" id="PRO_5029695590" evidence="13">
    <location>
        <begin position="22"/>
        <end position="1932"/>
    </location>
</feature>
<feature type="domain" description="EGF-like" evidence="14">
    <location>
        <begin position="1016"/>
        <end position="1056"/>
    </location>
</feature>
<dbReference type="GO" id="GO:0005509">
    <property type="term" value="F:calcium ion binding"/>
    <property type="evidence" value="ECO:0007669"/>
    <property type="project" value="InterPro"/>
</dbReference>
<feature type="domain" description="AMOP" evidence="15">
    <location>
        <begin position="350"/>
        <end position="489"/>
    </location>
</feature>
<keyword evidence="9" id="KW-0675">Receptor</keyword>
<keyword evidence="2 11" id="KW-0245">EGF-like domain</keyword>
<dbReference type="FunFam" id="2.10.25.10:FF:000009">
    <property type="entry name" value="Low-density lipoprotein receptor isoform 1"/>
    <property type="match status" value="1"/>
</dbReference>
<evidence type="ECO:0000256" key="11">
    <source>
        <dbReference type="PROSITE-ProRule" id="PRU00076"/>
    </source>
</evidence>
<evidence type="ECO:0000256" key="3">
    <source>
        <dbReference type="ARBA" id="ARBA00022583"/>
    </source>
</evidence>
<dbReference type="InterPro" id="IPR001846">
    <property type="entry name" value="VWF_type-D"/>
</dbReference>
<sequence length="1932" mass="217627">MMITCSTFILSLFVIYSPVNTDSNLDPLIFDTNDGFLDLADNGSGETTAAPTTAIPIQNCNGVNCQYGGTCIPTSDGYECKCIDGFRGANCSKILVPEIFPYGPAETQDLVFNSQDDYSSDRIRIKHGFMFNCKIYRKFYINSNGYITFKNNFQSPYPVKFPMKLSGYLSKVPIIAPFWADSEGRNDNDKNLVYYSVYQQDDPYFFEGSELTTKVINMVKHDIKTTVSNQGDFIPSLVTVITWKNLVKWPYEENIPKNEFNTFQLVLTTDQRTYRSYIILVYGNNTWTPYPAYSIGYQAPPVDGNYGFFNHYASGKGVETNEEAFNLKNTYGNTNLAGKFIYKVSDTNCERELPEYRCRKFLAESILYDDELRDADLTIPSCPCHGFIAFLDFRFVIDATTSKPGRTICFYSIMPPFFPGPKYFTAPSRQCCYDIFRGGFLMTGKKYDDGSLWAFNPIFYPAWHEEVDLQPKIDCCLSETMCSKFYKKRKRSTCQGYIFPRLTWAMGDPHIRTADGKQYVFNGFGEFWMIKSTKFKLQFRTAKALNQKNEPTDATIFSGVAGEYHDDARITVKLDDLRENLLIYINDATDAVSSWWNDPLKTGLYSDNGLTLSKSNSSLQVVFRNQISLSLEAKVQQLDIRIALPEELKKESVSGLIGTFNGNMSDDFVQPDGTILSENSTERELFTYGKLWRTTAQDSVFFYNTSILESHSSVNQEIDTFEPLFFDEEFAKMNATERDALNQFCGDSYICKVDYAITKNKELANNTKNYNDEKTDEEKKVSNTPPAFDVDTITTLKVEVNNSYQFTLNASDSDNQTIVFRSLNSLPDGSLFDNVTGIFRWTVISDMYDSFLSFVAVDSEGLASSELVIDIQLCNCSGNGKCDWDEPREAYNDTDSFLIVECICDREYEGESCQDDYDGCQNAPCLQLQNCTDLSADEHKLYKVGYNCSSCPPGYTDFKSNTSNVEKQAKCQDLNECASPNTNDCKSPAVCNNIVGGYTCNCPSGYEKNGSYACKDLDECALNIDKCQQKCTNNIGSFACSCENGYVLDSDRHNCTIMSSNKDSCDLMGCSHICKFNPNECDCPNGFILESNRKTCKNIDECSTNTHSCSPKENSTCLDTDGSYVCSCDAGFILLEDKRTCQKCPIGKWGKDCLNSCKCLSADDCDAKTGCIQCPAGYQGGSCEQDINECLDNNLCQPFGECKNEQGRYTCVCEAGYEFANGNCTEINECSHYPILHGGDSACRNGGICTDKVNGFFCNCTSGFNGSRCESDMSVCTPTLCKNNGKCTELTGLNYKCTCSYAYSGVHCDVFNGIRRIGSKIVITNRAWTSEYADTMSSKYKNITEEIDEALVNLISKTSLSPFLLRVNDYQLTDQSNNINVQFNMYTNSTEAVDFRALGLEFHTIFIIKSGERWINDLIVDPSTLSVGLNTDQVYNTKLITVDCSLGTRDWKFSNLDKANITSETKKALDAFYENSAIAKNFYKLTNFKFEDDFGSILVKYQTLVIENLGNEKEIVKELFNKLTEPPERRLDGLSIDISGIKYGSEKLTIYSIPAKINILNWDFEDDLMNNKSSKYTELLIDTISALNNFYSIQSISKSEFIKVSDITFSKFTETPDIVNKVECKYTILSLKQFTDSEMKDLITKMIESLDKRNQTRWLQNLQLDATKLNIDSESTLPLDYPATIRILNYKYEDVVSTPSIKENLTLEATDALTQFFISSTLNKYFVKVHNIEFSAGSVVVNYDIRLLLPTTNDSMRATEVEMKNALRNDSQGLFLKNLMIDERMILIGRTPEKPPTETSGSDNWKVILASVMSVVGVILIVLLVLLLCYVCGCYRKSTAGSSEDSWSDNQSFRPFTSAAYDKKRHWQDAPTLSSASSISVTGGIIPHSEEQRNETSAVDWSVLRGFMKRENKDTGLHRDAPSNTWLWEPKQ</sequence>
<feature type="disulfide bond" evidence="11">
    <location>
        <begin position="1299"/>
        <end position="1308"/>
    </location>
</feature>
<keyword evidence="4 12" id="KW-0812">Transmembrane</keyword>
<name>A0A7I8W292_9ANNE</name>
<dbReference type="PROSITE" id="PS51233">
    <property type="entry name" value="VWFD"/>
    <property type="match status" value="1"/>
</dbReference>
<dbReference type="SUPFAM" id="SSF82671">
    <property type="entry name" value="SEA domain"/>
    <property type="match status" value="1"/>
</dbReference>
<dbReference type="Pfam" id="PF06119">
    <property type="entry name" value="NIDO"/>
    <property type="match status" value="1"/>
</dbReference>
<feature type="transmembrane region" description="Helical" evidence="12">
    <location>
        <begin position="1807"/>
        <end position="1832"/>
    </location>
</feature>
<dbReference type="EMBL" id="CAJFCJ010000018">
    <property type="protein sequence ID" value="CAD5122658.1"/>
    <property type="molecule type" value="Genomic_DNA"/>
</dbReference>
<dbReference type="InterPro" id="IPR000742">
    <property type="entry name" value="EGF"/>
</dbReference>
<dbReference type="Gene3D" id="2.60.40.10">
    <property type="entry name" value="Immunoglobulins"/>
    <property type="match status" value="1"/>
</dbReference>
<evidence type="ECO:0000256" key="12">
    <source>
        <dbReference type="SAM" id="Phobius"/>
    </source>
</evidence>
<dbReference type="PROSITE" id="PS00010">
    <property type="entry name" value="ASX_HYDROXYL"/>
    <property type="match status" value="5"/>
</dbReference>
<feature type="domain" description="VWFD" evidence="16">
    <location>
        <begin position="501"/>
        <end position="700"/>
    </location>
</feature>
<dbReference type="InterPro" id="IPR000082">
    <property type="entry name" value="SEA_dom"/>
</dbReference>
<dbReference type="Pfam" id="PF01390">
    <property type="entry name" value="SEA"/>
    <property type="match status" value="1"/>
</dbReference>
<proteinExistence type="predicted"/>
<comment type="caution">
    <text evidence="17">The sequence shown here is derived from an EMBL/GenBank/DDBJ whole genome shotgun (WGS) entry which is preliminary data.</text>
</comment>
<dbReference type="GO" id="GO:0007160">
    <property type="term" value="P:cell-matrix adhesion"/>
    <property type="evidence" value="ECO:0007669"/>
    <property type="project" value="InterPro"/>
</dbReference>
<organism evidence="17 18">
    <name type="scientific">Dimorphilus gyrociliatus</name>
    <dbReference type="NCBI Taxonomy" id="2664684"/>
    <lineage>
        <taxon>Eukaryota</taxon>
        <taxon>Metazoa</taxon>
        <taxon>Spiralia</taxon>
        <taxon>Lophotrochozoa</taxon>
        <taxon>Annelida</taxon>
        <taxon>Polychaeta</taxon>
        <taxon>Polychaeta incertae sedis</taxon>
        <taxon>Dinophilidae</taxon>
        <taxon>Dimorphilus</taxon>
    </lineage>
</organism>
<reference evidence="17 18" key="1">
    <citation type="submission" date="2020-08" db="EMBL/GenBank/DDBJ databases">
        <authorList>
            <person name="Hejnol A."/>
        </authorList>
    </citation>
    <scope>NUCLEOTIDE SEQUENCE [LARGE SCALE GENOMIC DNA]</scope>
</reference>
<evidence type="ECO:0000256" key="5">
    <source>
        <dbReference type="ARBA" id="ARBA00022737"/>
    </source>
</evidence>
<keyword evidence="5" id="KW-0677">Repeat</keyword>
<evidence type="ECO:0000256" key="10">
    <source>
        <dbReference type="ARBA" id="ARBA00023180"/>
    </source>
</evidence>
<dbReference type="Pfam" id="PF07645">
    <property type="entry name" value="EGF_CA"/>
    <property type="match status" value="4"/>
</dbReference>
<dbReference type="Pfam" id="PF00094">
    <property type="entry name" value="VWD"/>
    <property type="match status" value="1"/>
</dbReference>
<evidence type="ECO:0000256" key="4">
    <source>
        <dbReference type="ARBA" id="ARBA00022692"/>
    </source>
</evidence>
<dbReference type="CDD" id="cd00054">
    <property type="entry name" value="EGF_CA"/>
    <property type="match status" value="6"/>
</dbReference>
<evidence type="ECO:0000313" key="18">
    <source>
        <dbReference type="Proteomes" id="UP000549394"/>
    </source>
</evidence>
<dbReference type="InterPro" id="IPR013783">
    <property type="entry name" value="Ig-like_fold"/>
</dbReference>
<dbReference type="InterPro" id="IPR003886">
    <property type="entry name" value="NIDO_dom"/>
</dbReference>
<dbReference type="InterPro" id="IPR001881">
    <property type="entry name" value="EGF-like_Ca-bd_dom"/>
</dbReference>
<evidence type="ECO:0000313" key="17">
    <source>
        <dbReference type="EMBL" id="CAD5122658.1"/>
    </source>
</evidence>
<dbReference type="PROSITE" id="PS00022">
    <property type="entry name" value="EGF_1"/>
    <property type="match status" value="3"/>
</dbReference>
<keyword evidence="18" id="KW-1185">Reference proteome</keyword>
<dbReference type="InterPro" id="IPR051495">
    <property type="entry name" value="Epithelial_Barrier/Signaling"/>
</dbReference>
<dbReference type="PROSITE" id="PS01186">
    <property type="entry name" value="EGF_2"/>
    <property type="match status" value="5"/>
</dbReference>
<evidence type="ECO:0000256" key="6">
    <source>
        <dbReference type="ARBA" id="ARBA00022989"/>
    </source>
</evidence>
<feature type="domain" description="EGF-like" evidence="14">
    <location>
        <begin position="56"/>
        <end position="92"/>
    </location>
</feature>
<feature type="signal peptide" evidence="13">
    <location>
        <begin position="1"/>
        <end position="21"/>
    </location>
</feature>
<keyword evidence="3" id="KW-0254">Endocytosis</keyword>
<dbReference type="PANTHER" id="PTHR13802:SF52">
    <property type="entry name" value="MUCIN-4"/>
    <property type="match status" value="1"/>
</dbReference>
<feature type="domain" description="EGF-like" evidence="14">
    <location>
        <begin position="973"/>
        <end position="1012"/>
    </location>
</feature>
<evidence type="ECO:0000256" key="9">
    <source>
        <dbReference type="ARBA" id="ARBA00023170"/>
    </source>
</evidence>
<keyword evidence="7 12" id="KW-0472">Membrane</keyword>
<dbReference type="SUPFAM" id="SSF57184">
    <property type="entry name" value="Growth factor receptor domain"/>
    <property type="match status" value="1"/>
</dbReference>
<dbReference type="Proteomes" id="UP000549394">
    <property type="component" value="Unassembled WGS sequence"/>
</dbReference>
<dbReference type="OrthoDB" id="5966313at2759"/>
<evidence type="ECO:0000256" key="1">
    <source>
        <dbReference type="ARBA" id="ARBA00004479"/>
    </source>
</evidence>
<feature type="disulfide bond" evidence="11">
    <location>
        <begin position="1260"/>
        <end position="1269"/>
    </location>
</feature>
<evidence type="ECO:0000256" key="13">
    <source>
        <dbReference type="SAM" id="SignalP"/>
    </source>
</evidence>
<protein>
    <submittedName>
        <fullName evidence="17">DgyrCDS11068</fullName>
    </submittedName>
</protein>
<keyword evidence="8 11" id="KW-1015">Disulfide bond</keyword>
<feature type="domain" description="EGF-like" evidence="14">
    <location>
        <begin position="1098"/>
        <end position="1142"/>
    </location>
</feature>
<feature type="domain" description="EGF-like" evidence="14">
    <location>
        <begin position="1272"/>
        <end position="1309"/>
    </location>
</feature>
<dbReference type="PROSITE" id="PS50856">
    <property type="entry name" value="AMOP"/>
    <property type="match status" value="1"/>
</dbReference>
<dbReference type="SMART" id="SM00179">
    <property type="entry name" value="EGF_CA"/>
    <property type="match status" value="7"/>
</dbReference>
<dbReference type="GO" id="GO:0016020">
    <property type="term" value="C:membrane"/>
    <property type="evidence" value="ECO:0007669"/>
    <property type="project" value="UniProtKB-SubCell"/>
</dbReference>
<feature type="domain" description="EGF-like" evidence="14">
    <location>
        <begin position="1186"/>
        <end position="1225"/>
    </location>
</feature>
<evidence type="ECO:0000256" key="8">
    <source>
        <dbReference type="ARBA" id="ARBA00023157"/>
    </source>
</evidence>
<dbReference type="SMART" id="SM00539">
    <property type="entry name" value="NIDO"/>
    <property type="match status" value="1"/>
</dbReference>
<dbReference type="PROSITE" id="PS50026">
    <property type="entry name" value="EGF_3"/>
    <property type="match status" value="7"/>
</dbReference>
<dbReference type="InterPro" id="IPR009030">
    <property type="entry name" value="Growth_fac_rcpt_cys_sf"/>
</dbReference>
<dbReference type="Gene3D" id="2.10.25.10">
    <property type="entry name" value="Laminin"/>
    <property type="match status" value="9"/>
</dbReference>
<comment type="subcellular location">
    <subcellularLocation>
        <location evidence="1">Membrane</location>
        <topology evidence="1">Single-pass type I membrane protein</topology>
    </subcellularLocation>
</comment>
<keyword evidence="13" id="KW-0732">Signal</keyword>
<gene>
    <name evidence="17" type="ORF">DGYR_LOCUS10444</name>
</gene>
<dbReference type="PROSITE" id="PS01187">
    <property type="entry name" value="EGF_CA"/>
    <property type="match status" value="2"/>
</dbReference>
<dbReference type="GO" id="GO:0006897">
    <property type="term" value="P:endocytosis"/>
    <property type="evidence" value="ECO:0007669"/>
    <property type="project" value="UniProtKB-KW"/>
</dbReference>
<feature type="disulfide bond" evidence="11">
    <location>
        <begin position="82"/>
        <end position="91"/>
    </location>
</feature>
<dbReference type="SMART" id="SM00181">
    <property type="entry name" value="EGF"/>
    <property type="match status" value="11"/>
</dbReference>
<evidence type="ECO:0000259" key="15">
    <source>
        <dbReference type="PROSITE" id="PS50856"/>
    </source>
</evidence>
<evidence type="ECO:0000259" key="14">
    <source>
        <dbReference type="PROSITE" id="PS50026"/>
    </source>
</evidence>
<evidence type="ECO:0000256" key="2">
    <source>
        <dbReference type="ARBA" id="ARBA00022536"/>
    </source>
</evidence>
<dbReference type="InterPro" id="IPR018097">
    <property type="entry name" value="EGF_Ca-bd_CS"/>
</dbReference>
<comment type="caution">
    <text evidence="11">Lacks conserved residue(s) required for the propagation of feature annotation.</text>
</comment>
<dbReference type="InterPro" id="IPR049883">
    <property type="entry name" value="NOTCH1_EGF-like"/>
</dbReference>